<dbReference type="EMBL" id="QWGB01000005">
    <property type="protein sequence ID" value="RIJ23932.1"/>
    <property type="molecule type" value="Genomic_DNA"/>
</dbReference>
<keyword evidence="2" id="KW-1185">Reference proteome</keyword>
<name>A0A399R2H5_9PROT</name>
<organism evidence="1 2">
    <name type="scientific">Henriciella barbarensis</name>
    <dbReference type="NCBI Taxonomy" id="86342"/>
    <lineage>
        <taxon>Bacteria</taxon>
        <taxon>Pseudomonadati</taxon>
        <taxon>Pseudomonadota</taxon>
        <taxon>Alphaproteobacteria</taxon>
        <taxon>Hyphomonadales</taxon>
        <taxon>Hyphomonadaceae</taxon>
        <taxon>Henriciella</taxon>
    </lineage>
</organism>
<evidence type="ECO:0000313" key="1">
    <source>
        <dbReference type="EMBL" id="RIJ23932.1"/>
    </source>
</evidence>
<reference evidence="1 2" key="1">
    <citation type="submission" date="2018-08" db="EMBL/GenBank/DDBJ databases">
        <title>Henriciella mobilis sp. nov., isolated from seawater.</title>
        <authorList>
            <person name="Cheng H."/>
            <person name="Wu Y.-H."/>
            <person name="Xu X.-W."/>
            <person name="Guo L.-L."/>
        </authorList>
    </citation>
    <scope>NUCLEOTIDE SEQUENCE [LARGE SCALE GENOMIC DNA]</scope>
    <source>
        <strain evidence="1 2">CCUG66934</strain>
    </source>
</reference>
<evidence type="ECO:0000313" key="2">
    <source>
        <dbReference type="Proteomes" id="UP000265431"/>
    </source>
</evidence>
<proteinExistence type="predicted"/>
<dbReference type="InterPro" id="IPR030972">
    <property type="entry name" value="UrcA_uranyl"/>
</dbReference>
<protein>
    <submittedName>
        <fullName evidence="1">UrcA family protein</fullName>
    </submittedName>
</protein>
<dbReference type="NCBIfam" id="TIGR04433">
    <property type="entry name" value="UrcA_uranyl"/>
    <property type="match status" value="1"/>
</dbReference>
<sequence>MGWMTRYPSAASACAPRQARPFHPIGAPIQVCRIGKRRQCCCKYYAKRPDQLSHGSAPPSSTSRPGRGALVSNRATATAGYEFWVICFYAAQNPSDLRKYAWVRCTNTPSNLCCMGEVSFVHLRNAGPPRATTQQFKSKKGSIMKKRISSFLFAMSIFGGVAHAETEYKAVSATLTYDEAALTTEAGAAEVLESLELQAERACRKVSLVTIGLAVDEVCAEDLMYQAVDSIGDRNLSMQYADSTYFTPAPSARIQLAAR</sequence>
<comment type="caution">
    <text evidence="1">The sequence shown here is derived from an EMBL/GenBank/DDBJ whole genome shotgun (WGS) entry which is preliminary data.</text>
</comment>
<dbReference type="Proteomes" id="UP000265431">
    <property type="component" value="Unassembled WGS sequence"/>
</dbReference>
<accession>A0A399R2H5</accession>
<gene>
    <name evidence="1" type="ORF">D1224_06690</name>
</gene>
<dbReference type="AlphaFoldDB" id="A0A399R2H5"/>